<evidence type="ECO:0000256" key="3">
    <source>
        <dbReference type="ARBA" id="ARBA00022559"/>
    </source>
</evidence>
<dbReference type="GO" id="GO:0008379">
    <property type="term" value="F:thioredoxin peroxidase activity"/>
    <property type="evidence" value="ECO:0007669"/>
    <property type="project" value="TreeGrafter"/>
</dbReference>
<evidence type="ECO:0000256" key="9">
    <source>
        <dbReference type="ARBA" id="ARBA00038489"/>
    </source>
</evidence>
<dbReference type="GO" id="GO:0034599">
    <property type="term" value="P:cellular response to oxidative stress"/>
    <property type="evidence" value="ECO:0007669"/>
    <property type="project" value="TreeGrafter"/>
</dbReference>
<evidence type="ECO:0000259" key="11">
    <source>
        <dbReference type="PROSITE" id="PS51352"/>
    </source>
</evidence>
<dbReference type="AlphaFoldDB" id="A0A381UM02"/>
<dbReference type="Pfam" id="PF00578">
    <property type="entry name" value="AhpC-TSA"/>
    <property type="match status" value="1"/>
</dbReference>
<dbReference type="GO" id="GO:0005737">
    <property type="term" value="C:cytoplasm"/>
    <property type="evidence" value="ECO:0007669"/>
    <property type="project" value="TreeGrafter"/>
</dbReference>
<keyword evidence="7" id="KW-0676">Redox-active center</keyword>
<feature type="domain" description="Thioredoxin" evidence="11">
    <location>
        <begin position="26"/>
        <end position="175"/>
    </location>
</feature>
<evidence type="ECO:0000256" key="4">
    <source>
        <dbReference type="ARBA" id="ARBA00022862"/>
    </source>
</evidence>
<dbReference type="PANTHER" id="PTHR42801:SF4">
    <property type="entry name" value="AHPC_TSA FAMILY PROTEIN"/>
    <property type="match status" value="1"/>
</dbReference>
<evidence type="ECO:0000256" key="1">
    <source>
        <dbReference type="ARBA" id="ARBA00011245"/>
    </source>
</evidence>
<dbReference type="GO" id="GO:0045454">
    <property type="term" value="P:cell redox homeostasis"/>
    <property type="evidence" value="ECO:0007669"/>
    <property type="project" value="TreeGrafter"/>
</dbReference>
<comment type="similarity">
    <text evidence="9">Belongs to the peroxiredoxin family. BCP/PrxQ subfamily.</text>
</comment>
<evidence type="ECO:0000256" key="5">
    <source>
        <dbReference type="ARBA" id="ARBA00023002"/>
    </source>
</evidence>
<protein>
    <recommendedName>
        <fullName evidence="2">thioredoxin-dependent peroxiredoxin</fullName>
        <ecNumber evidence="2">1.11.1.24</ecNumber>
    </recommendedName>
    <alternativeName>
        <fullName evidence="8">Thioredoxin peroxidase</fullName>
    </alternativeName>
</protein>
<evidence type="ECO:0000313" key="12">
    <source>
        <dbReference type="EMBL" id="SVA29182.1"/>
    </source>
</evidence>
<keyword evidence="5" id="KW-0560">Oxidoreductase</keyword>
<evidence type="ECO:0000256" key="8">
    <source>
        <dbReference type="ARBA" id="ARBA00032824"/>
    </source>
</evidence>
<evidence type="ECO:0000256" key="10">
    <source>
        <dbReference type="ARBA" id="ARBA00049091"/>
    </source>
</evidence>
<keyword evidence="6" id="KW-1015">Disulfide bond</keyword>
<dbReference type="EMBL" id="UINC01006711">
    <property type="protein sequence ID" value="SVA29182.1"/>
    <property type="molecule type" value="Genomic_DNA"/>
</dbReference>
<accession>A0A381UM02</accession>
<dbReference type="SUPFAM" id="SSF52833">
    <property type="entry name" value="Thioredoxin-like"/>
    <property type="match status" value="1"/>
</dbReference>
<organism evidence="12">
    <name type="scientific">marine metagenome</name>
    <dbReference type="NCBI Taxonomy" id="408172"/>
    <lineage>
        <taxon>unclassified sequences</taxon>
        <taxon>metagenomes</taxon>
        <taxon>ecological metagenomes</taxon>
    </lineage>
</organism>
<sequence>MKIFISIILVVIVSMFFNPQAKAESFNLGDAAPEFELPDQDGVIHSLKDYREKWVVLYFYPKDGTPGCTTEACEFRDDIFKFSRMNCEILGISLDDISSHKKFAEKHGLPFPLLADSKGLMADAYGVRKKFLGLSFAKRQTFLIDPNGNIAKHYVKVDPNKHSAEILADLAEITQK</sequence>
<reference evidence="12" key="1">
    <citation type="submission" date="2018-05" db="EMBL/GenBank/DDBJ databases">
        <authorList>
            <person name="Lanie J.A."/>
            <person name="Ng W.-L."/>
            <person name="Kazmierczak K.M."/>
            <person name="Andrzejewski T.M."/>
            <person name="Davidsen T.M."/>
            <person name="Wayne K.J."/>
            <person name="Tettelin H."/>
            <person name="Glass J.I."/>
            <person name="Rusch D."/>
            <person name="Podicherti R."/>
            <person name="Tsui H.-C.T."/>
            <person name="Winkler M.E."/>
        </authorList>
    </citation>
    <scope>NUCLEOTIDE SEQUENCE</scope>
</reference>
<evidence type="ECO:0000256" key="7">
    <source>
        <dbReference type="ARBA" id="ARBA00023284"/>
    </source>
</evidence>
<name>A0A381UM02_9ZZZZ</name>
<evidence type="ECO:0000256" key="2">
    <source>
        <dbReference type="ARBA" id="ARBA00013017"/>
    </source>
</evidence>
<dbReference type="InterPro" id="IPR050924">
    <property type="entry name" value="Peroxiredoxin_BCP/PrxQ"/>
</dbReference>
<dbReference type="EC" id="1.11.1.24" evidence="2"/>
<evidence type="ECO:0000256" key="6">
    <source>
        <dbReference type="ARBA" id="ARBA00023157"/>
    </source>
</evidence>
<proteinExistence type="inferred from homology"/>
<dbReference type="FunFam" id="3.40.30.10:FF:000007">
    <property type="entry name" value="Thioredoxin-dependent thiol peroxidase"/>
    <property type="match status" value="1"/>
</dbReference>
<dbReference type="PROSITE" id="PS51352">
    <property type="entry name" value="THIOREDOXIN_2"/>
    <property type="match status" value="1"/>
</dbReference>
<keyword evidence="4" id="KW-0049">Antioxidant</keyword>
<dbReference type="InterPro" id="IPR013766">
    <property type="entry name" value="Thioredoxin_domain"/>
</dbReference>
<keyword evidence="3" id="KW-0575">Peroxidase</keyword>
<dbReference type="Gene3D" id="3.40.30.10">
    <property type="entry name" value="Glutaredoxin"/>
    <property type="match status" value="1"/>
</dbReference>
<dbReference type="PANTHER" id="PTHR42801">
    <property type="entry name" value="THIOREDOXIN-DEPENDENT PEROXIDE REDUCTASE"/>
    <property type="match status" value="1"/>
</dbReference>
<dbReference type="InterPro" id="IPR000866">
    <property type="entry name" value="AhpC/TSA"/>
</dbReference>
<dbReference type="CDD" id="cd03017">
    <property type="entry name" value="PRX_BCP"/>
    <property type="match status" value="1"/>
</dbReference>
<gene>
    <name evidence="12" type="ORF">METZ01_LOCUS82036</name>
</gene>
<dbReference type="InterPro" id="IPR036249">
    <property type="entry name" value="Thioredoxin-like_sf"/>
</dbReference>
<comment type="catalytic activity">
    <reaction evidence="10">
        <text>a hydroperoxide + [thioredoxin]-dithiol = an alcohol + [thioredoxin]-disulfide + H2O</text>
        <dbReference type="Rhea" id="RHEA:62620"/>
        <dbReference type="Rhea" id="RHEA-COMP:10698"/>
        <dbReference type="Rhea" id="RHEA-COMP:10700"/>
        <dbReference type="ChEBI" id="CHEBI:15377"/>
        <dbReference type="ChEBI" id="CHEBI:29950"/>
        <dbReference type="ChEBI" id="CHEBI:30879"/>
        <dbReference type="ChEBI" id="CHEBI:35924"/>
        <dbReference type="ChEBI" id="CHEBI:50058"/>
        <dbReference type="EC" id="1.11.1.24"/>
    </reaction>
</comment>
<comment type="subunit">
    <text evidence="1">Monomer.</text>
</comment>